<proteinExistence type="predicted"/>
<gene>
    <name evidence="3" type="ORF">M8231_06740</name>
</gene>
<reference evidence="3" key="1">
    <citation type="submission" date="2022-05" db="EMBL/GenBank/DDBJ databases">
        <title>Brevundimonas albigilva TT17 genome sequence.</title>
        <authorList>
            <person name="Lee K."/>
            <person name="Son H."/>
        </authorList>
    </citation>
    <scope>NUCLEOTIDE SEQUENCE</scope>
    <source>
        <strain evidence="3">TT17</strain>
    </source>
</reference>
<evidence type="ECO:0000256" key="2">
    <source>
        <dbReference type="SAM" id="Phobius"/>
    </source>
</evidence>
<dbReference type="Proteomes" id="UP001055429">
    <property type="component" value="Chromosome"/>
</dbReference>
<evidence type="ECO:0000313" key="3">
    <source>
        <dbReference type="EMBL" id="URI16662.1"/>
    </source>
</evidence>
<keyword evidence="2" id="KW-0472">Membrane</keyword>
<keyword evidence="4" id="KW-1185">Reference proteome</keyword>
<dbReference type="EMBL" id="CP097649">
    <property type="protein sequence ID" value="URI16662.1"/>
    <property type="molecule type" value="Genomic_DNA"/>
</dbReference>
<keyword evidence="2" id="KW-0812">Transmembrane</keyword>
<name>A0ABY4SP24_9CAUL</name>
<organism evidence="3 4">
    <name type="scientific">Brevundimonas albigilva</name>
    <dbReference type="NCBI Taxonomy" id="1312364"/>
    <lineage>
        <taxon>Bacteria</taxon>
        <taxon>Pseudomonadati</taxon>
        <taxon>Pseudomonadota</taxon>
        <taxon>Alphaproteobacteria</taxon>
        <taxon>Caulobacterales</taxon>
        <taxon>Caulobacteraceae</taxon>
        <taxon>Brevundimonas</taxon>
    </lineage>
</organism>
<protein>
    <submittedName>
        <fullName evidence="3">Uncharacterized protein</fullName>
    </submittedName>
</protein>
<sequence length="64" mass="6571">MDKNKHPGGKIGDKPGMPPIDVDYTSPDEKIAGGALRVSAAAIGVAALVIGALIALFLWWSPTA</sequence>
<keyword evidence="2" id="KW-1133">Transmembrane helix</keyword>
<feature type="region of interest" description="Disordered" evidence="1">
    <location>
        <begin position="1"/>
        <end position="23"/>
    </location>
</feature>
<evidence type="ECO:0000256" key="1">
    <source>
        <dbReference type="SAM" id="MobiDB-lite"/>
    </source>
</evidence>
<accession>A0ABY4SP24</accession>
<dbReference type="RefSeq" id="WP_249750653.1">
    <property type="nucleotide sequence ID" value="NZ_CP097298.1"/>
</dbReference>
<evidence type="ECO:0000313" key="4">
    <source>
        <dbReference type="Proteomes" id="UP001055429"/>
    </source>
</evidence>
<feature type="transmembrane region" description="Helical" evidence="2">
    <location>
        <begin position="40"/>
        <end position="60"/>
    </location>
</feature>